<keyword evidence="2" id="KW-1185">Reference proteome</keyword>
<comment type="caution">
    <text evidence="1">The sequence shown here is derived from an EMBL/GenBank/DDBJ whole genome shotgun (WGS) entry which is preliminary data.</text>
</comment>
<proteinExistence type="predicted"/>
<sequence>MNSEPINKGGRPRKVIRSGRPRKDFNPVPQAAFDFEMNAQEELNREINVEECITESVVSYNSTSTLRRSSRISQCSSRLNDVQESWPVFSPITQRCDRTHFGLGCGAKGANHMPIYYDSLPKVK</sequence>
<dbReference type="Proteomes" id="UP001497535">
    <property type="component" value="Unassembled WGS sequence"/>
</dbReference>
<gene>
    <name evidence="1" type="ORF">MENTE1834_LOCUS8011</name>
</gene>
<accession>A0ACB0Y6F9</accession>
<name>A0ACB0Y6F9_MELEN</name>
<reference evidence="1" key="1">
    <citation type="submission" date="2023-11" db="EMBL/GenBank/DDBJ databases">
        <authorList>
            <person name="Poullet M."/>
        </authorList>
    </citation>
    <scope>NUCLEOTIDE SEQUENCE</scope>
    <source>
        <strain evidence="1">E1834</strain>
    </source>
</reference>
<evidence type="ECO:0000313" key="2">
    <source>
        <dbReference type="Proteomes" id="UP001497535"/>
    </source>
</evidence>
<organism evidence="1 2">
    <name type="scientific">Meloidogyne enterolobii</name>
    <name type="common">Root-knot nematode worm</name>
    <name type="synonym">Meloidogyne mayaguensis</name>
    <dbReference type="NCBI Taxonomy" id="390850"/>
    <lineage>
        <taxon>Eukaryota</taxon>
        <taxon>Metazoa</taxon>
        <taxon>Ecdysozoa</taxon>
        <taxon>Nematoda</taxon>
        <taxon>Chromadorea</taxon>
        <taxon>Rhabditida</taxon>
        <taxon>Tylenchina</taxon>
        <taxon>Tylenchomorpha</taxon>
        <taxon>Tylenchoidea</taxon>
        <taxon>Meloidogynidae</taxon>
        <taxon>Meloidogyninae</taxon>
        <taxon>Meloidogyne</taxon>
    </lineage>
</organism>
<protein>
    <submittedName>
        <fullName evidence="1">Uncharacterized protein</fullName>
    </submittedName>
</protein>
<evidence type="ECO:0000313" key="1">
    <source>
        <dbReference type="EMBL" id="CAK5032948.1"/>
    </source>
</evidence>
<dbReference type="EMBL" id="CAVMJV010000006">
    <property type="protein sequence ID" value="CAK5032948.1"/>
    <property type="molecule type" value="Genomic_DNA"/>
</dbReference>